<organism evidence="2 3">
    <name type="scientific">Edaphochlamys debaryana</name>
    <dbReference type="NCBI Taxonomy" id="47281"/>
    <lineage>
        <taxon>Eukaryota</taxon>
        <taxon>Viridiplantae</taxon>
        <taxon>Chlorophyta</taxon>
        <taxon>core chlorophytes</taxon>
        <taxon>Chlorophyceae</taxon>
        <taxon>CS clade</taxon>
        <taxon>Chlamydomonadales</taxon>
        <taxon>Chlamydomonadales incertae sedis</taxon>
        <taxon>Edaphochlamys</taxon>
    </lineage>
</organism>
<dbReference type="OrthoDB" id="530906at2759"/>
<evidence type="ECO:0000313" key="2">
    <source>
        <dbReference type="EMBL" id="KAG2497030.1"/>
    </source>
</evidence>
<sequence>MHPGLSALLGSSDEHKDARVLVAEPRYKEVTVLHTTDGDGVLRNKHHESLLHLTEDRRNPDALAVTFKALQSTCFKKYTGTTVYRPVTDPATGRVVGSRAESTQDILPKGTPQWLSRMPLVGRILREACLKHVRGLVLELDAAANKVVAHAAATGVSHAEAVEAVCDPTGEWAAKQAEELRQAATQRQQGLRSFAFDDAWEEEEEDDDEIDTVKEGDEAGEEREGEREGERAGERKGEREGEGQGDTVEGAATGVDGERDGVSSRKAAVLAAGMERHASTASDDVGSCATADQS</sequence>
<name>A0A835YDY2_9CHLO</name>
<comment type="caution">
    <text evidence="2">The sequence shown here is derived from an EMBL/GenBank/DDBJ whole genome shotgun (WGS) entry which is preliminary data.</text>
</comment>
<feature type="region of interest" description="Disordered" evidence="1">
    <location>
        <begin position="196"/>
        <end position="294"/>
    </location>
</feature>
<proteinExistence type="predicted"/>
<reference evidence="2" key="1">
    <citation type="journal article" date="2020" name="bioRxiv">
        <title>Comparative genomics of Chlamydomonas.</title>
        <authorList>
            <person name="Craig R.J."/>
            <person name="Hasan A.R."/>
            <person name="Ness R.W."/>
            <person name="Keightley P.D."/>
        </authorList>
    </citation>
    <scope>NUCLEOTIDE SEQUENCE</scope>
    <source>
        <strain evidence="2">CCAP 11/70</strain>
    </source>
</reference>
<protein>
    <submittedName>
        <fullName evidence="2">Uncharacterized protein</fullName>
    </submittedName>
</protein>
<accession>A0A835YDY2</accession>
<dbReference type="AlphaFoldDB" id="A0A835YDY2"/>
<dbReference type="Proteomes" id="UP000612055">
    <property type="component" value="Unassembled WGS sequence"/>
</dbReference>
<gene>
    <name evidence="2" type="ORF">HYH03_005033</name>
</gene>
<keyword evidence="3" id="KW-1185">Reference proteome</keyword>
<evidence type="ECO:0000256" key="1">
    <source>
        <dbReference type="SAM" id="MobiDB-lite"/>
    </source>
</evidence>
<feature type="compositionally biased region" description="Acidic residues" evidence="1">
    <location>
        <begin position="198"/>
        <end position="210"/>
    </location>
</feature>
<feature type="compositionally biased region" description="Basic and acidic residues" evidence="1">
    <location>
        <begin position="211"/>
        <end position="242"/>
    </location>
</feature>
<dbReference type="EMBL" id="JAEHOE010000016">
    <property type="protein sequence ID" value="KAG2497030.1"/>
    <property type="molecule type" value="Genomic_DNA"/>
</dbReference>
<evidence type="ECO:0000313" key="3">
    <source>
        <dbReference type="Proteomes" id="UP000612055"/>
    </source>
</evidence>